<feature type="domain" description="Tautomerase cis-CaaD-like" evidence="1">
    <location>
        <begin position="1"/>
        <end position="133"/>
    </location>
</feature>
<proteinExistence type="predicted"/>
<dbReference type="InterPro" id="IPR028116">
    <property type="entry name" value="Cis-CaaD-like"/>
</dbReference>
<evidence type="ECO:0000313" key="3">
    <source>
        <dbReference type="Proteomes" id="UP001203852"/>
    </source>
</evidence>
<organism evidence="2 3">
    <name type="scientific">Exophiala viscosa</name>
    <dbReference type="NCBI Taxonomy" id="2486360"/>
    <lineage>
        <taxon>Eukaryota</taxon>
        <taxon>Fungi</taxon>
        <taxon>Dikarya</taxon>
        <taxon>Ascomycota</taxon>
        <taxon>Pezizomycotina</taxon>
        <taxon>Eurotiomycetes</taxon>
        <taxon>Chaetothyriomycetidae</taxon>
        <taxon>Chaetothyriales</taxon>
        <taxon>Herpotrichiellaceae</taxon>
        <taxon>Exophiala</taxon>
    </lineage>
</organism>
<dbReference type="EMBL" id="MU404353">
    <property type="protein sequence ID" value="KAI1614214.1"/>
    <property type="molecule type" value="Genomic_DNA"/>
</dbReference>
<reference evidence="2" key="1">
    <citation type="journal article" date="2022" name="bioRxiv">
        <title>Deciphering the potential niche of two novel black yeast fungi from a biological soil crust based on their genomes, phenotypes, and melanin regulation.</title>
        <authorList>
            <consortium name="DOE Joint Genome Institute"/>
            <person name="Carr E.C."/>
            <person name="Barton Q."/>
            <person name="Grambo S."/>
            <person name="Sullivan M."/>
            <person name="Renfro C.M."/>
            <person name="Kuo A."/>
            <person name="Pangilinan J."/>
            <person name="Lipzen A."/>
            <person name="Keymanesh K."/>
            <person name="Savage E."/>
            <person name="Barry K."/>
            <person name="Grigoriev I.V."/>
            <person name="Riekhof W.R."/>
            <person name="Harris S.S."/>
        </authorList>
    </citation>
    <scope>NUCLEOTIDE SEQUENCE</scope>
    <source>
        <strain evidence="2">JF 03-4F</strain>
    </source>
</reference>
<evidence type="ECO:0000259" key="1">
    <source>
        <dbReference type="Pfam" id="PF14832"/>
    </source>
</evidence>
<gene>
    <name evidence="2" type="ORF">EDD36DRAFT_418060</name>
</gene>
<comment type="caution">
    <text evidence="2">The sequence shown here is derived from an EMBL/GenBank/DDBJ whole genome shotgun (WGS) entry which is preliminary data.</text>
</comment>
<dbReference type="AlphaFoldDB" id="A0AAN6IG68"/>
<dbReference type="Proteomes" id="UP001203852">
    <property type="component" value="Unassembled WGS sequence"/>
</dbReference>
<dbReference type="InterPro" id="IPR014347">
    <property type="entry name" value="Tautomerase/MIF_sf"/>
</dbReference>
<sequence>MPLYDVEHVTPLSADQQQSLALAMTALHSTRFNTPRAFLNVRYTDVSGQVVFRGGKRAKYNRIILRTRAGEQRSKEMYDDHCRDIIGVWEDTVGKEGELGLRTVWVMAALTTAVECGIARPRVGEEGKWLEDNLDNFRRLAANGDEEFVDLVQELDSRTSTLAHEK</sequence>
<dbReference type="Gene3D" id="3.30.429.10">
    <property type="entry name" value="Macrophage Migration Inhibitory Factor"/>
    <property type="match status" value="1"/>
</dbReference>
<protein>
    <recommendedName>
        <fullName evidence="1">Tautomerase cis-CaaD-like domain-containing protein</fullName>
    </recommendedName>
</protein>
<evidence type="ECO:0000313" key="2">
    <source>
        <dbReference type="EMBL" id="KAI1614214.1"/>
    </source>
</evidence>
<name>A0AAN6IG68_9EURO</name>
<accession>A0AAN6IG68</accession>
<dbReference type="Pfam" id="PF14832">
    <property type="entry name" value="Tautomerase_3"/>
    <property type="match status" value="1"/>
</dbReference>
<keyword evidence="3" id="KW-1185">Reference proteome</keyword>